<sequence length="165" mass="17999">MTSSADWQVLFPYAVIAGVLVLRWRTINRPRVLRPALLIALPLVMAMVAGLVLFTLPPAQWALPVLLTGLALGAVAGWQRSRLMRLERDPESGQVMVRNSPLALLLVLGLLAGRRLLLWEAGVSPGADLRHSLPALLALYASLGFAVGLVWASRIELWRRARGLA</sequence>
<dbReference type="InterPro" id="IPR058247">
    <property type="entry name" value="DUF1453"/>
</dbReference>
<name>A0A7X1F5Y7_9SPHN</name>
<dbReference type="RefSeq" id="WP_185682125.1">
    <property type="nucleotide sequence ID" value="NZ_JACLAU010000002.1"/>
</dbReference>
<feature type="transmembrane region" description="Helical" evidence="1">
    <location>
        <begin position="99"/>
        <end position="119"/>
    </location>
</feature>
<keyword evidence="1" id="KW-0812">Transmembrane</keyword>
<keyword evidence="1" id="KW-0472">Membrane</keyword>
<accession>A0A7X1F5Y7</accession>
<keyword evidence="1" id="KW-1133">Transmembrane helix</keyword>
<feature type="transmembrane region" description="Helical" evidence="1">
    <location>
        <begin position="61"/>
        <end position="78"/>
    </location>
</feature>
<reference evidence="2 3" key="1">
    <citation type="submission" date="2020-08" db="EMBL/GenBank/DDBJ databases">
        <title>The genome sequence of Novosphingobium flavum 4Y4.</title>
        <authorList>
            <person name="Liu Y."/>
        </authorList>
    </citation>
    <scope>NUCLEOTIDE SEQUENCE [LARGE SCALE GENOMIC DNA]</scope>
    <source>
        <strain evidence="2 3">4Y4</strain>
    </source>
</reference>
<organism evidence="2 3">
    <name type="scientific">Novosphingobium aerophilum</name>
    <dbReference type="NCBI Taxonomy" id="2839843"/>
    <lineage>
        <taxon>Bacteria</taxon>
        <taxon>Pseudomonadati</taxon>
        <taxon>Pseudomonadota</taxon>
        <taxon>Alphaproteobacteria</taxon>
        <taxon>Sphingomonadales</taxon>
        <taxon>Sphingomonadaceae</taxon>
        <taxon>Novosphingobium</taxon>
    </lineage>
</organism>
<dbReference type="Proteomes" id="UP000520156">
    <property type="component" value="Unassembled WGS sequence"/>
</dbReference>
<gene>
    <name evidence="2" type="ORF">H7F49_03275</name>
</gene>
<dbReference type="Pfam" id="PF07301">
    <property type="entry name" value="DUF1453"/>
    <property type="match status" value="1"/>
</dbReference>
<feature type="transmembrane region" description="Helical" evidence="1">
    <location>
        <begin position="36"/>
        <end position="55"/>
    </location>
</feature>
<dbReference type="EMBL" id="JACLAU010000002">
    <property type="protein sequence ID" value="MBC2650714.1"/>
    <property type="molecule type" value="Genomic_DNA"/>
</dbReference>
<evidence type="ECO:0000313" key="2">
    <source>
        <dbReference type="EMBL" id="MBC2650714.1"/>
    </source>
</evidence>
<protein>
    <submittedName>
        <fullName evidence="2">DUF1453 family protein</fullName>
    </submittedName>
</protein>
<proteinExistence type="predicted"/>
<dbReference type="AlphaFoldDB" id="A0A7X1F5Y7"/>
<evidence type="ECO:0000313" key="3">
    <source>
        <dbReference type="Proteomes" id="UP000520156"/>
    </source>
</evidence>
<comment type="caution">
    <text evidence="2">The sequence shown here is derived from an EMBL/GenBank/DDBJ whole genome shotgun (WGS) entry which is preliminary data.</text>
</comment>
<keyword evidence="3" id="KW-1185">Reference proteome</keyword>
<evidence type="ECO:0000256" key="1">
    <source>
        <dbReference type="SAM" id="Phobius"/>
    </source>
</evidence>
<feature type="transmembrane region" description="Helical" evidence="1">
    <location>
        <begin position="6"/>
        <end position="24"/>
    </location>
</feature>
<feature type="transmembrane region" description="Helical" evidence="1">
    <location>
        <begin position="131"/>
        <end position="152"/>
    </location>
</feature>